<organism evidence="1 2">
    <name type="scientific">Tessaracoccus antarcticus</name>
    <dbReference type="NCBI Taxonomy" id="2479848"/>
    <lineage>
        <taxon>Bacteria</taxon>
        <taxon>Bacillati</taxon>
        <taxon>Actinomycetota</taxon>
        <taxon>Actinomycetes</taxon>
        <taxon>Propionibacteriales</taxon>
        <taxon>Propionibacteriaceae</taxon>
        <taxon>Tessaracoccus</taxon>
    </lineage>
</organism>
<proteinExistence type="predicted"/>
<keyword evidence="2" id="KW-1185">Reference proteome</keyword>
<dbReference type="OrthoDB" id="3734478at2"/>
<name>A0A3M0GM71_9ACTN</name>
<dbReference type="AlphaFoldDB" id="A0A3M0GM71"/>
<evidence type="ECO:0000313" key="1">
    <source>
        <dbReference type="EMBL" id="RMB62279.1"/>
    </source>
</evidence>
<accession>A0A3M0GM71</accession>
<comment type="caution">
    <text evidence="1">The sequence shown here is derived from an EMBL/GenBank/DDBJ whole genome shotgun (WGS) entry which is preliminary data.</text>
</comment>
<dbReference type="Proteomes" id="UP000275256">
    <property type="component" value="Unassembled WGS sequence"/>
</dbReference>
<reference evidence="1 2" key="1">
    <citation type="submission" date="2018-10" db="EMBL/GenBank/DDBJ databases">
        <title>Tessaracoccus antarcticuss sp. nov., isolated from sediment.</title>
        <authorList>
            <person name="Zhou L.Y."/>
            <person name="Du Z.J."/>
        </authorList>
    </citation>
    <scope>NUCLEOTIDE SEQUENCE [LARGE SCALE GENOMIC DNA]</scope>
    <source>
        <strain evidence="1 2">JDX10</strain>
    </source>
</reference>
<evidence type="ECO:0000313" key="2">
    <source>
        <dbReference type="Proteomes" id="UP000275256"/>
    </source>
</evidence>
<dbReference type="RefSeq" id="WP_121900829.1">
    <property type="nucleotide sequence ID" value="NZ_REFW01000001.1"/>
</dbReference>
<gene>
    <name evidence="1" type="ORF">EAX62_06905</name>
</gene>
<sequence>MRNVITLVTLLVLVGAGLGLSLLRPTPLPRTIEVVPPATTKLVCAPMAQAGTLFVDGADTITPLGGDGIVAVGPTQVPDQSGASVILGGSALVGGMLTLGDGTGGWTPCTAPTSQGTIVVPGAADTDLLVVNPDSSEAVVDLSLYGTNGEIVALGARGIALGPHSTRAIALSVLVEQDGPIGVSFSASRGRATVVARTTTARGVLETATASTQGTDHWLPGVQAGATVASLLVTNPGNERAVVDVTAHGASVAYQPEGGAGVSVPAHSSIAVDLAPSLAGEATGLHVTADIDVAVSLSTGNGSDLAFTAPVTTSNRLGAYAPAGGVLQVSNPGETDLEVSLVDDVVDGRSTTTEHTVPAGSTLALPLESSAPRGQVVTITANRPLFGAVVGSDTGVSIVPLSSRAAPEVSPVDAEIVPTLR</sequence>
<protein>
    <submittedName>
        <fullName evidence="1">Uncharacterized protein</fullName>
    </submittedName>
</protein>
<dbReference type="EMBL" id="REFW01000001">
    <property type="protein sequence ID" value="RMB62279.1"/>
    <property type="molecule type" value="Genomic_DNA"/>
</dbReference>
<dbReference type="InterPro" id="IPR043777">
    <property type="entry name" value="DUF5719"/>
</dbReference>
<dbReference type="Pfam" id="PF18986">
    <property type="entry name" value="DUF5719"/>
    <property type="match status" value="1"/>
</dbReference>